<dbReference type="InterPro" id="IPR015421">
    <property type="entry name" value="PyrdxlP-dep_Trfase_major"/>
</dbReference>
<keyword evidence="3 8" id="KW-0808">Transferase</keyword>
<comment type="cofactor">
    <cofactor evidence="1 8 9">
        <name>pyridoxal 5'-phosphate</name>
        <dbReference type="ChEBI" id="CHEBI:597326"/>
    </cofactor>
</comment>
<dbReference type="InterPro" id="IPR018319">
    <property type="entry name" value="SelA-like"/>
</dbReference>
<dbReference type="NCBIfam" id="TIGR00474">
    <property type="entry name" value="selA"/>
    <property type="match status" value="1"/>
</dbReference>
<keyword evidence="11" id="KW-1185">Reference proteome</keyword>
<reference evidence="10 11" key="1">
    <citation type="submission" date="2019-02" db="EMBL/GenBank/DDBJ databases">
        <title>Paenibacillus sp. nov., isolated from surface-sterilized tissue of Thalictrum simplex L.</title>
        <authorList>
            <person name="Tuo L."/>
        </authorList>
    </citation>
    <scope>NUCLEOTIDE SEQUENCE [LARGE SCALE GENOMIC DNA]</scope>
    <source>
        <strain evidence="10 11">N2SHLJ1</strain>
    </source>
</reference>
<dbReference type="Gene3D" id="3.40.640.10">
    <property type="entry name" value="Type I PLP-dependent aspartate aminotransferase-like (Major domain)"/>
    <property type="match status" value="1"/>
</dbReference>
<evidence type="ECO:0000256" key="2">
    <source>
        <dbReference type="ARBA" id="ARBA00022490"/>
    </source>
</evidence>
<dbReference type="GO" id="GO:0004125">
    <property type="term" value="F:L-seryl-tRNA(Sec) selenium transferase activity"/>
    <property type="evidence" value="ECO:0007669"/>
    <property type="project" value="UniProtKB-UniRule"/>
</dbReference>
<keyword evidence="2 8" id="KW-0963">Cytoplasm</keyword>
<keyword evidence="4 8" id="KW-0663">Pyridoxal phosphate</keyword>
<evidence type="ECO:0000256" key="6">
    <source>
        <dbReference type="ARBA" id="ARBA00023266"/>
    </source>
</evidence>
<organism evidence="10 11">
    <name type="scientific">Paenibacillus thalictri</name>
    <dbReference type="NCBI Taxonomy" id="2527873"/>
    <lineage>
        <taxon>Bacteria</taxon>
        <taxon>Bacillati</taxon>
        <taxon>Bacillota</taxon>
        <taxon>Bacilli</taxon>
        <taxon>Bacillales</taxon>
        <taxon>Paenibacillaceae</taxon>
        <taxon>Paenibacillus</taxon>
    </lineage>
</organism>
<comment type="pathway">
    <text evidence="8">Aminoacyl-tRNA biosynthesis; selenocysteinyl-tRNA(Sec) biosynthesis; selenocysteinyl-tRNA(Sec) from L-seryl-tRNA(Sec) (bacterial route): step 1/1.</text>
</comment>
<dbReference type="PANTHER" id="PTHR32328">
    <property type="entry name" value="L-SERYL-TRNA(SEC) SELENIUM TRANSFERASE"/>
    <property type="match status" value="1"/>
</dbReference>
<name>A0A4Q9DMD3_9BACL</name>
<dbReference type="GO" id="GO:0001514">
    <property type="term" value="P:selenocysteine incorporation"/>
    <property type="evidence" value="ECO:0007669"/>
    <property type="project" value="UniProtKB-UniRule"/>
</dbReference>
<evidence type="ECO:0000256" key="1">
    <source>
        <dbReference type="ARBA" id="ARBA00001933"/>
    </source>
</evidence>
<comment type="subcellular location">
    <subcellularLocation>
        <location evidence="8">Cytoplasm</location>
    </subcellularLocation>
</comment>
<dbReference type="HAMAP" id="MF_00423">
    <property type="entry name" value="SelA"/>
    <property type="match status" value="1"/>
</dbReference>
<dbReference type="UniPathway" id="UPA00906">
    <property type="reaction ID" value="UER00896"/>
</dbReference>
<gene>
    <name evidence="8" type="primary">selA</name>
    <name evidence="10" type="ORF">EYB31_20290</name>
</gene>
<evidence type="ECO:0000313" key="11">
    <source>
        <dbReference type="Proteomes" id="UP000293142"/>
    </source>
</evidence>
<comment type="caution">
    <text evidence="10">The sequence shown here is derived from an EMBL/GenBank/DDBJ whole genome shotgun (WGS) entry which is preliminary data.</text>
</comment>
<comment type="similarity">
    <text evidence="7 8">Belongs to the SelA family.</text>
</comment>
<evidence type="ECO:0000256" key="5">
    <source>
        <dbReference type="ARBA" id="ARBA00022917"/>
    </source>
</evidence>
<dbReference type="GO" id="GO:0005737">
    <property type="term" value="C:cytoplasm"/>
    <property type="evidence" value="ECO:0007669"/>
    <property type="project" value="UniProtKB-SubCell"/>
</dbReference>
<dbReference type="Gene3D" id="3.90.1150.180">
    <property type="match status" value="1"/>
</dbReference>
<dbReference type="PANTHER" id="PTHR32328:SF0">
    <property type="entry name" value="L-SERYL-TRNA(SEC) SELENIUM TRANSFERASE"/>
    <property type="match status" value="1"/>
</dbReference>
<dbReference type="AlphaFoldDB" id="A0A4Q9DMD3"/>
<evidence type="ECO:0000256" key="7">
    <source>
        <dbReference type="ARBA" id="ARBA00044507"/>
    </source>
</evidence>
<sequence length="472" mass="51793">MLRSLPAVHKLVGCPQIQSFVSDANIPHEVTVGLAQELIAEWRERIVQGTLNLTDEKMTLELLTEQFWQKAAAMFSPRLRRVINGTGVVLHTNLGRAVLGESMAKQIVEAACYYSNLEYNISEGERGSRHSHVDELICRLTGAEAAMVVNNNAAAVFLVLREMAKGRRVIVSRGHLVEIGGSFRVSEIMAESGANLVEVGTTNKTHLYDYERAIDSETALLMKVHSSNFRITGFTSSVSLEELAALGEKYQIPVYEDLGSGALFDLRAFGVGEEPVVREVIESGADLVSFSGDKLLGGPQAGIIAGKKKWIDRLKKNQLARVLRVDKMTLAGLEATLRLYLLPEQAAQEIPTLRDILVPLHEIKEKARRFVTLLSDTAGIQAEIVDDESAVGGGTLPGVALPTKAADLTVQGLSAHQLEEKLRLSEPAVIVRVQHHRVRIDFRTVHHEEIEIVAEALRKITAAQPSDVEENT</sequence>
<dbReference type="Pfam" id="PF03841">
    <property type="entry name" value="SelA"/>
    <property type="match status" value="1"/>
</dbReference>
<protein>
    <recommendedName>
        <fullName evidence="8">L-seryl-tRNA(Sec) selenium transferase</fullName>
        <ecNumber evidence="8">2.9.1.1</ecNumber>
    </recommendedName>
    <alternativeName>
        <fullName evidence="8">Selenocysteine synthase</fullName>
        <shortName evidence="8">Sec synthase</shortName>
    </alternativeName>
    <alternativeName>
        <fullName evidence="8">Selenocysteinyl-tRNA(Sec) synthase</fullName>
    </alternativeName>
</protein>
<dbReference type="OrthoDB" id="9787096at2"/>
<dbReference type="InterPro" id="IPR015424">
    <property type="entry name" value="PyrdxlP-dep_Trfase"/>
</dbReference>
<keyword evidence="6 8" id="KW-0711">Selenium</keyword>
<dbReference type="EMBL" id="SIRE01000014">
    <property type="protein sequence ID" value="TBL76402.1"/>
    <property type="molecule type" value="Genomic_DNA"/>
</dbReference>
<comment type="catalytic activity">
    <reaction evidence="8">
        <text>L-seryl-tRNA(Sec) + selenophosphate + H(+) = L-selenocysteinyl-tRNA(Sec) + phosphate</text>
        <dbReference type="Rhea" id="RHEA:22728"/>
        <dbReference type="Rhea" id="RHEA-COMP:9742"/>
        <dbReference type="Rhea" id="RHEA-COMP:9743"/>
        <dbReference type="ChEBI" id="CHEBI:15378"/>
        <dbReference type="ChEBI" id="CHEBI:16144"/>
        <dbReference type="ChEBI" id="CHEBI:43474"/>
        <dbReference type="ChEBI" id="CHEBI:78533"/>
        <dbReference type="ChEBI" id="CHEBI:78573"/>
        <dbReference type="EC" id="2.9.1.1"/>
    </reaction>
</comment>
<proteinExistence type="inferred from homology"/>
<evidence type="ECO:0000313" key="10">
    <source>
        <dbReference type="EMBL" id="TBL76402.1"/>
    </source>
</evidence>
<dbReference type="InterPro" id="IPR004534">
    <property type="entry name" value="SelA_trans"/>
</dbReference>
<comment type="function">
    <text evidence="8">Converts seryl-tRNA(Sec) to selenocysteinyl-tRNA(Sec) required for selenoprotein biosynthesis.</text>
</comment>
<dbReference type="EC" id="2.9.1.1" evidence="8"/>
<feature type="modified residue" description="N6-(pyridoxal phosphate)lysine" evidence="8 9">
    <location>
        <position position="294"/>
    </location>
</feature>
<evidence type="ECO:0000256" key="8">
    <source>
        <dbReference type="HAMAP-Rule" id="MF_00423"/>
    </source>
</evidence>
<evidence type="ECO:0000256" key="9">
    <source>
        <dbReference type="PIRSR" id="PIRSR618319-50"/>
    </source>
</evidence>
<dbReference type="Proteomes" id="UP000293142">
    <property type="component" value="Unassembled WGS sequence"/>
</dbReference>
<dbReference type="SUPFAM" id="SSF53383">
    <property type="entry name" value="PLP-dependent transferases"/>
    <property type="match status" value="1"/>
</dbReference>
<evidence type="ECO:0000256" key="3">
    <source>
        <dbReference type="ARBA" id="ARBA00022679"/>
    </source>
</evidence>
<evidence type="ECO:0000256" key="4">
    <source>
        <dbReference type="ARBA" id="ARBA00022898"/>
    </source>
</evidence>
<dbReference type="GO" id="GO:0001717">
    <property type="term" value="P:conversion of seryl-tRNAsec to selenocys-tRNAsec"/>
    <property type="evidence" value="ECO:0007669"/>
    <property type="project" value="UniProtKB-UniRule"/>
</dbReference>
<keyword evidence="5 8" id="KW-0648">Protein biosynthesis</keyword>
<accession>A0A4Q9DMD3</accession>